<evidence type="ECO:0000256" key="1">
    <source>
        <dbReference type="SAM" id="Coils"/>
    </source>
</evidence>
<feature type="region of interest" description="Disordered" evidence="2">
    <location>
        <begin position="66"/>
        <end position="94"/>
    </location>
</feature>
<dbReference type="EMBL" id="MU167209">
    <property type="protein sequence ID" value="KAG0152108.1"/>
    <property type="molecule type" value="Genomic_DNA"/>
</dbReference>
<dbReference type="AlphaFoldDB" id="A0A9P6TIT3"/>
<gene>
    <name evidence="3" type="ORF">CROQUDRAFT_650164</name>
</gene>
<keyword evidence="4" id="KW-1185">Reference proteome</keyword>
<feature type="coiled-coil region" evidence="1">
    <location>
        <begin position="317"/>
        <end position="380"/>
    </location>
</feature>
<evidence type="ECO:0000313" key="4">
    <source>
        <dbReference type="Proteomes" id="UP000886653"/>
    </source>
</evidence>
<feature type="region of interest" description="Disordered" evidence="2">
    <location>
        <begin position="155"/>
        <end position="221"/>
    </location>
</feature>
<evidence type="ECO:0000313" key="3">
    <source>
        <dbReference type="EMBL" id="KAG0152108.1"/>
    </source>
</evidence>
<accession>A0A9P6TIT3</accession>
<name>A0A9P6TIT3_9BASI</name>
<feature type="compositionally biased region" description="Basic and acidic residues" evidence="2">
    <location>
        <begin position="156"/>
        <end position="183"/>
    </location>
</feature>
<dbReference type="OrthoDB" id="2502406at2759"/>
<organism evidence="3 4">
    <name type="scientific">Cronartium quercuum f. sp. fusiforme G11</name>
    <dbReference type="NCBI Taxonomy" id="708437"/>
    <lineage>
        <taxon>Eukaryota</taxon>
        <taxon>Fungi</taxon>
        <taxon>Dikarya</taxon>
        <taxon>Basidiomycota</taxon>
        <taxon>Pucciniomycotina</taxon>
        <taxon>Pucciniomycetes</taxon>
        <taxon>Pucciniales</taxon>
        <taxon>Coleosporiaceae</taxon>
        <taxon>Cronartium</taxon>
    </lineage>
</organism>
<proteinExistence type="predicted"/>
<dbReference type="Proteomes" id="UP000886653">
    <property type="component" value="Unassembled WGS sequence"/>
</dbReference>
<evidence type="ECO:0000256" key="2">
    <source>
        <dbReference type="SAM" id="MobiDB-lite"/>
    </source>
</evidence>
<keyword evidence="1" id="KW-0175">Coiled coil</keyword>
<protein>
    <submittedName>
        <fullName evidence="3">Uncharacterized protein</fullName>
    </submittedName>
</protein>
<reference evidence="3" key="1">
    <citation type="submission" date="2013-11" db="EMBL/GenBank/DDBJ databases">
        <title>Genome sequence of the fusiform rust pathogen reveals effectors for host alternation and coevolution with pine.</title>
        <authorList>
            <consortium name="DOE Joint Genome Institute"/>
            <person name="Smith K."/>
            <person name="Pendleton A."/>
            <person name="Kubisiak T."/>
            <person name="Anderson C."/>
            <person name="Salamov A."/>
            <person name="Aerts A."/>
            <person name="Riley R."/>
            <person name="Clum A."/>
            <person name="Lindquist E."/>
            <person name="Ence D."/>
            <person name="Campbell M."/>
            <person name="Kronenberg Z."/>
            <person name="Feau N."/>
            <person name="Dhillon B."/>
            <person name="Hamelin R."/>
            <person name="Burleigh J."/>
            <person name="Smith J."/>
            <person name="Yandell M."/>
            <person name="Nelson C."/>
            <person name="Grigoriev I."/>
            <person name="Davis J."/>
        </authorList>
    </citation>
    <scope>NUCLEOTIDE SEQUENCE</scope>
    <source>
        <strain evidence="3">G11</strain>
    </source>
</reference>
<comment type="caution">
    <text evidence="3">The sequence shown here is derived from an EMBL/GenBank/DDBJ whole genome shotgun (WGS) entry which is preliminary data.</text>
</comment>
<sequence length="404" mass="45535">MVNNKKHHSRTIPLLPDYEHSARVQERLNKSTIKIGRPSGRELDQPHLQDTIDFVNEAFIPKLGVKTSAPLPKDPPKNKRPKLFGNSAQQSDSDYGALITSKPVTHVYSENIMLQPASLPRVSHRAQNLFSLEVDSEPSPSLPHRLNTLALGRPIQIHDRERRGRVEVEGGKGKESRTTRKEEESESFIKLNQLSRKMSSDKDEGQSDDDENQGWEIEPKVPAKVSVANPIAKKDTNREDALMIIEKMGEPWKLVFDKASNSVKADYIKLATNIERLFESDAILAQGMAKQLELCIETASGSRSKIVDESGEVLEAIVQIQTSKSAMQLKLRELQQESRNARADFLKKLSQCQANHAKEIDEMKAEIESERQSFESLIQLTKSDKNEKKDMQKRLAVLLAEESS</sequence>